<organism evidence="2 3">
    <name type="scientific">Mycena belliarum</name>
    <dbReference type="NCBI Taxonomy" id="1033014"/>
    <lineage>
        <taxon>Eukaryota</taxon>
        <taxon>Fungi</taxon>
        <taxon>Dikarya</taxon>
        <taxon>Basidiomycota</taxon>
        <taxon>Agaricomycotina</taxon>
        <taxon>Agaricomycetes</taxon>
        <taxon>Agaricomycetidae</taxon>
        <taxon>Agaricales</taxon>
        <taxon>Marasmiineae</taxon>
        <taxon>Mycenaceae</taxon>
        <taxon>Mycena</taxon>
    </lineage>
</organism>
<dbReference type="Proteomes" id="UP001222325">
    <property type="component" value="Unassembled WGS sequence"/>
</dbReference>
<dbReference type="EMBL" id="JARJCN010000022">
    <property type="protein sequence ID" value="KAJ7090379.1"/>
    <property type="molecule type" value="Genomic_DNA"/>
</dbReference>
<dbReference type="CDD" id="cd06849">
    <property type="entry name" value="lipoyl_domain"/>
    <property type="match status" value="1"/>
</dbReference>
<proteinExistence type="predicted"/>
<dbReference type="GO" id="GO:0004742">
    <property type="term" value="F:dihydrolipoyllysine-residue acetyltransferase activity"/>
    <property type="evidence" value="ECO:0007669"/>
    <property type="project" value="TreeGrafter"/>
</dbReference>
<gene>
    <name evidence="2" type="ORF">B0H15DRAFT_262456</name>
</gene>
<dbReference type="InterPro" id="IPR000089">
    <property type="entry name" value="Biotin_lipoyl"/>
</dbReference>
<dbReference type="PANTHER" id="PTHR23151">
    <property type="entry name" value="DIHYDROLIPOAMIDE ACETYL/SUCCINYL-TRANSFERASE-RELATED"/>
    <property type="match status" value="1"/>
</dbReference>
<reference evidence="2" key="1">
    <citation type="submission" date="2023-03" db="EMBL/GenBank/DDBJ databases">
        <title>Massive genome expansion in bonnet fungi (Mycena s.s.) driven by repeated elements and novel gene families across ecological guilds.</title>
        <authorList>
            <consortium name="Lawrence Berkeley National Laboratory"/>
            <person name="Harder C.B."/>
            <person name="Miyauchi S."/>
            <person name="Viragh M."/>
            <person name="Kuo A."/>
            <person name="Thoen E."/>
            <person name="Andreopoulos B."/>
            <person name="Lu D."/>
            <person name="Skrede I."/>
            <person name="Drula E."/>
            <person name="Henrissat B."/>
            <person name="Morin E."/>
            <person name="Kohler A."/>
            <person name="Barry K."/>
            <person name="LaButti K."/>
            <person name="Morin E."/>
            <person name="Salamov A."/>
            <person name="Lipzen A."/>
            <person name="Mereny Z."/>
            <person name="Hegedus B."/>
            <person name="Baldrian P."/>
            <person name="Stursova M."/>
            <person name="Weitz H."/>
            <person name="Taylor A."/>
            <person name="Grigoriev I.V."/>
            <person name="Nagy L.G."/>
            <person name="Martin F."/>
            <person name="Kauserud H."/>
        </authorList>
    </citation>
    <scope>NUCLEOTIDE SEQUENCE</scope>
    <source>
        <strain evidence="2">CBHHK173m</strain>
    </source>
</reference>
<feature type="domain" description="Lipoyl-binding" evidence="1">
    <location>
        <begin position="1"/>
        <end position="72"/>
    </location>
</feature>
<evidence type="ECO:0000313" key="3">
    <source>
        <dbReference type="Proteomes" id="UP001222325"/>
    </source>
</evidence>
<dbReference type="PROSITE" id="PS50968">
    <property type="entry name" value="BIOTINYL_LIPOYL"/>
    <property type="match status" value="1"/>
</dbReference>
<keyword evidence="3" id="KW-1185">Reference proteome</keyword>
<dbReference type="Gene3D" id="2.40.50.100">
    <property type="match status" value="1"/>
</dbReference>
<dbReference type="InterPro" id="IPR011053">
    <property type="entry name" value="Single_hybrid_motif"/>
</dbReference>
<sequence length="142" mass="15685">MPAVSPYMTEGIIRRWVKKEGQTFFAGDVLLEIESDYAVINVQAQKPGVMGKILWPDGSPNVPVEQVIALAARSQDELMQLKAQTQMERLPTPPSFDTGLPQYQPHFNVEPSHGGAASLSHFDGSVPMRSSGMHIRLLTDRL</sequence>
<dbReference type="PANTHER" id="PTHR23151:SF82">
    <property type="entry name" value="PYRUVATE DEHYDROGENASE COMPLEX PROTEIN X COMPONENT, MITOCHONDRIAL"/>
    <property type="match status" value="1"/>
</dbReference>
<dbReference type="GO" id="GO:0045254">
    <property type="term" value="C:pyruvate dehydrogenase complex"/>
    <property type="evidence" value="ECO:0007669"/>
    <property type="project" value="InterPro"/>
</dbReference>
<evidence type="ECO:0000313" key="2">
    <source>
        <dbReference type="EMBL" id="KAJ7090379.1"/>
    </source>
</evidence>
<evidence type="ECO:0000259" key="1">
    <source>
        <dbReference type="PROSITE" id="PS50968"/>
    </source>
</evidence>
<dbReference type="InterPro" id="IPR045257">
    <property type="entry name" value="E2/Pdx1"/>
</dbReference>
<dbReference type="Pfam" id="PF00364">
    <property type="entry name" value="Biotin_lipoyl"/>
    <property type="match status" value="1"/>
</dbReference>
<protein>
    <recommendedName>
        <fullName evidence="1">Lipoyl-binding domain-containing protein</fullName>
    </recommendedName>
</protein>
<comment type="caution">
    <text evidence="2">The sequence shown here is derived from an EMBL/GenBank/DDBJ whole genome shotgun (WGS) entry which is preliminary data.</text>
</comment>
<dbReference type="GO" id="GO:0006086">
    <property type="term" value="P:pyruvate decarboxylation to acetyl-CoA"/>
    <property type="evidence" value="ECO:0007669"/>
    <property type="project" value="InterPro"/>
</dbReference>
<accession>A0AAD6U6D2</accession>
<dbReference type="SUPFAM" id="SSF51230">
    <property type="entry name" value="Single hybrid motif"/>
    <property type="match status" value="1"/>
</dbReference>
<dbReference type="AlphaFoldDB" id="A0AAD6U6D2"/>
<name>A0AAD6U6D2_9AGAR</name>